<protein>
    <submittedName>
        <fullName evidence="2">Uncharacterized protein</fullName>
    </submittedName>
</protein>
<feature type="compositionally biased region" description="Basic and acidic residues" evidence="1">
    <location>
        <begin position="110"/>
        <end position="120"/>
    </location>
</feature>
<feature type="region of interest" description="Disordered" evidence="1">
    <location>
        <begin position="110"/>
        <end position="142"/>
    </location>
</feature>
<dbReference type="Proteomes" id="UP000235672">
    <property type="component" value="Unassembled WGS sequence"/>
</dbReference>
<evidence type="ECO:0000256" key="1">
    <source>
        <dbReference type="SAM" id="MobiDB-lite"/>
    </source>
</evidence>
<proteinExistence type="predicted"/>
<evidence type="ECO:0000313" key="2">
    <source>
        <dbReference type="EMBL" id="PMD21684.1"/>
    </source>
</evidence>
<gene>
    <name evidence="2" type="ORF">NA56DRAFT_120736</name>
</gene>
<name>A0A2J6Q660_9HELO</name>
<accession>A0A2J6Q660</accession>
<organism evidence="2 3">
    <name type="scientific">Hyaloscypha hepaticicola</name>
    <dbReference type="NCBI Taxonomy" id="2082293"/>
    <lineage>
        <taxon>Eukaryota</taxon>
        <taxon>Fungi</taxon>
        <taxon>Dikarya</taxon>
        <taxon>Ascomycota</taxon>
        <taxon>Pezizomycotina</taxon>
        <taxon>Leotiomycetes</taxon>
        <taxon>Helotiales</taxon>
        <taxon>Hyaloscyphaceae</taxon>
        <taxon>Hyaloscypha</taxon>
    </lineage>
</organism>
<reference evidence="2 3" key="1">
    <citation type="submission" date="2016-05" db="EMBL/GenBank/DDBJ databases">
        <title>A degradative enzymes factory behind the ericoid mycorrhizal symbiosis.</title>
        <authorList>
            <consortium name="DOE Joint Genome Institute"/>
            <person name="Martino E."/>
            <person name="Morin E."/>
            <person name="Grelet G."/>
            <person name="Kuo A."/>
            <person name="Kohler A."/>
            <person name="Daghino S."/>
            <person name="Barry K."/>
            <person name="Choi C."/>
            <person name="Cichocki N."/>
            <person name="Clum A."/>
            <person name="Copeland A."/>
            <person name="Hainaut M."/>
            <person name="Haridas S."/>
            <person name="Labutti K."/>
            <person name="Lindquist E."/>
            <person name="Lipzen A."/>
            <person name="Khouja H.-R."/>
            <person name="Murat C."/>
            <person name="Ohm R."/>
            <person name="Olson A."/>
            <person name="Spatafora J."/>
            <person name="Veneault-Fourrey C."/>
            <person name="Henrissat B."/>
            <person name="Grigoriev I."/>
            <person name="Martin F."/>
            <person name="Perotto S."/>
        </authorList>
    </citation>
    <scope>NUCLEOTIDE SEQUENCE [LARGE SCALE GENOMIC DNA]</scope>
    <source>
        <strain evidence="2 3">UAMH 7357</strain>
    </source>
</reference>
<sequence>MAEQIITELISSEDFAKICDTPEGKQVMSKLESPSRSQMPLNLLRDVIDVNITPEDFIITYKETAFVFRNPQAESIFKRRRPTKEEALEILAACPEIVEAIQLLYEARQSTKEVNKEQNETKPSLSPQQMNANDGEAGDRTT</sequence>
<evidence type="ECO:0000313" key="3">
    <source>
        <dbReference type="Proteomes" id="UP000235672"/>
    </source>
</evidence>
<dbReference type="AlphaFoldDB" id="A0A2J6Q660"/>
<feature type="compositionally biased region" description="Polar residues" evidence="1">
    <location>
        <begin position="121"/>
        <end position="132"/>
    </location>
</feature>
<dbReference type="EMBL" id="KZ613480">
    <property type="protein sequence ID" value="PMD21684.1"/>
    <property type="molecule type" value="Genomic_DNA"/>
</dbReference>
<keyword evidence="3" id="KW-1185">Reference proteome</keyword>